<comment type="caution">
    <text evidence="4">The sequence shown here is derived from an EMBL/GenBank/DDBJ whole genome shotgun (WGS) entry which is preliminary data.</text>
</comment>
<dbReference type="SMART" id="SM00875">
    <property type="entry name" value="BACK"/>
    <property type="match status" value="1"/>
</dbReference>
<evidence type="ECO:0000259" key="3">
    <source>
        <dbReference type="PROSITE" id="PS50097"/>
    </source>
</evidence>
<dbReference type="InterPro" id="IPR015915">
    <property type="entry name" value="Kelch-typ_b-propeller"/>
</dbReference>
<keyword evidence="2" id="KW-0677">Repeat</keyword>
<keyword evidence="1" id="KW-0880">Kelch repeat</keyword>
<evidence type="ECO:0000256" key="2">
    <source>
        <dbReference type="ARBA" id="ARBA00022737"/>
    </source>
</evidence>
<feature type="domain" description="BTB" evidence="3">
    <location>
        <begin position="22"/>
        <end position="90"/>
    </location>
</feature>
<gene>
    <name evidence="4" type="ORF">PMEA_00001296</name>
</gene>
<evidence type="ECO:0000313" key="4">
    <source>
        <dbReference type="EMBL" id="CAH3031292.1"/>
    </source>
</evidence>
<protein>
    <recommendedName>
        <fullName evidence="3">BTB domain-containing protein</fullName>
    </recommendedName>
</protein>
<dbReference type="InterPro" id="IPR011333">
    <property type="entry name" value="SKP1/BTB/POZ_sf"/>
</dbReference>
<keyword evidence="5" id="KW-1185">Reference proteome</keyword>
<dbReference type="InterPro" id="IPR000210">
    <property type="entry name" value="BTB/POZ_dom"/>
</dbReference>
<accession>A0AAU9VL43</accession>
<evidence type="ECO:0000313" key="5">
    <source>
        <dbReference type="Proteomes" id="UP001159428"/>
    </source>
</evidence>
<dbReference type="PIRSF" id="PIRSF037037">
    <property type="entry name" value="Kelch-like_protein_gigaxonin"/>
    <property type="match status" value="1"/>
</dbReference>
<dbReference type="PANTHER" id="PTHR45632">
    <property type="entry name" value="LD33804P"/>
    <property type="match status" value="1"/>
</dbReference>
<name>A0AAU9VL43_9CNID</name>
<dbReference type="Pfam" id="PF00651">
    <property type="entry name" value="BTB"/>
    <property type="match status" value="1"/>
</dbReference>
<dbReference type="SMART" id="SM00225">
    <property type="entry name" value="BTB"/>
    <property type="match status" value="1"/>
</dbReference>
<dbReference type="InterPro" id="IPR006652">
    <property type="entry name" value="Kelch_1"/>
</dbReference>
<proteinExistence type="predicted"/>
<dbReference type="Gene3D" id="2.120.10.80">
    <property type="entry name" value="Kelch-type beta propeller"/>
    <property type="match status" value="1"/>
</dbReference>
<dbReference type="PROSITE" id="PS50097">
    <property type="entry name" value="BTB"/>
    <property type="match status" value="1"/>
</dbReference>
<dbReference type="SUPFAM" id="SSF117281">
    <property type="entry name" value="Kelch motif"/>
    <property type="match status" value="1"/>
</dbReference>
<dbReference type="Proteomes" id="UP001159428">
    <property type="component" value="Unassembled WGS sequence"/>
</dbReference>
<dbReference type="SUPFAM" id="SSF54695">
    <property type="entry name" value="POZ domain"/>
    <property type="match status" value="1"/>
</dbReference>
<dbReference type="Pfam" id="PF07707">
    <property type="entry name" value="BACK"/>
    <property type="match status" value="1"/>
</dbReference>
<dbReference type="Gene3D" id="3.30.710.10">
    <property type="entry name" value="Potassium Channel Kv1.1, Chain A"/>
    <property type="match status" value="1"/>
</dbReference>
<dbReference type="InterPro" id="IPR017096">
    <property type="entry name" value="BTB-kelch_protein"/>
</dbReference>
<dbReference type="Pfam" id="PF01344">
    <property type="entry name" value="Kelch_1"/>
    <property type="match status" value="1"/>
</dbReference>
<reference evidence="4 5" key="1">
    <citation type="submission" date="2022-05" db="EMBL/GenBank/DDBJ databases">
        <authorList>
            <consortium name="Genoscope - CEA"/>
            <person name="William W."/>
        </authorList>
    </citation>
    <scope>NUCLEOTIDE SEQUENCE [LARGE SCALE GENOMIC DNA]</scope>
</reference>
<dbReference type="Gene3D" id="1.25.40.420">
    <property type="match status" value="1"/>
</dbReference>
<dbReference type="EMBL" id="CALNXJ010000001">
    <property type="protein sequence ID" value="CAH3031292.1"/>
    <property type="molecule type" value="Genomic_DNA"/>
</dbReference>
<dbReference type="PANTHER" id="PTHR45632:SF13">
    <property type="entry name" value="KELCH-LIKE PROTEIN 26"/>
    <property type="match status" value="1"/>
</dbReference>
<dbReference type="AlphaFoldDB" id="A0AAU9VL43"/>
<evidence type="ECO:0000256" key="1">
    <source>
        <dbReference type="ARBA" id="ARBA00022441"/>
    </source>
</evidence>
<organism evidence="4 5">
    <name type="scientific">Pocillopora meandrina</name>
    <dbReference type="NCBI Taxonomy" id="46732"/>
    <lineage>
        <taxon>Eukaryota</taxon>
        <taxon>Metazoa</taxon>
        <taxon>Cnidaria</taxon>
        <taxon>Anthozoa</taxon>
        <taxon>Hexacorallia</taxon>
        <taxon>Scleractinia</taxon>
        <taxon>Astrocoeniina</taxon>
        <taxon>Pocilloporidae</taxon>
        <taxon>Pocillopora</taxon>
    </lineage>
</organism>
<sequence length="607" mass="69130">MVAHSRILLSKCSEFRREGEFIDVRLKVGDTLFPAHRVVLASYSDYFRTIFTDGKEANQELIELKDESISPEIFKIVMDSIYSGDLHVNQKSVFEVLLTASQLQIASVVQLCCDFLKKEFIENGIDLKIYSVLCAVAETLGLTNLQEAAEAKMASIYKDVCESKEFLTHINADQLHSLLGRDDLNSPSEAFVFKSVMKWIKYKGEERMPVAGKVIGAVRLGLVDVKIVIEELKTEEMQRVPEVNIHLQESMMHHCMPSHEFAAGKMKPRSMCPVLVAIHPTRDSKRGTLEKERKTRGKIEEERGNEDALAQYFDVDTKLWKPLASVDRLGEITDECHSAELIGNYLYVVTEAQQRQGCHEYVVYRYHILNNTWEKLAKLNIRERKDESRSPAKICVCSVSEYLYVITQSNPPQRYDLSNNVWQAGEELNFPRHEGIFHSVAATVMNCKIYIIHGCKDRENVTKPAVVHCFDPEKNEWERKASTCHPHFESSIFVVNNRLCVAGGFNSSSGSLSSLLGLGGSPPVELYDKRKDTWSVVEQKLIPHNNLGAFKIERRVYFLINNFPIDSGIRIPPEENYPVHLGEWENLAKVSKNAVLCYLPVKKENLR</sequence>
<dbReference type="InterPro" id="IPR011705">
    <property type="entry name" value="BACK"/>
</dbReference>